<name>A0ABT2EDG5_9GAMM</name>
<feature type="coiled-coil region" evidence="1">
    <location>
        <begin position="555"/>
        <end position="621"/>
    </location>
</feature>
<dbReference type="InterPro" id="IPR027417">
    <property type="entry name" value="P-loop_NTPase"/>
</dbReference>
<feature type="compositionally biased region" description="Low complexity" evidence="2">
    <location>
        <begin position="248"/>
        <end position="258"/>
    </location>
</feature>
<gene>
    <name evidence="4" type="ORF">LLY24_09925</name>
</gene>
<dbReference type="Pfam" id="PF13558">
    <property type="entry name" value="SbcC_Walker_B"/>
    <property type="match status" value="1"/>
</dbReference>
<keyword evidence="1" id="KW-0175">Coiled coil</keyword>
<accession>A0ABT2EDG5</accession>
<dbReference type="Proteomes" id="UP001165542">
    <property type="component" value="Unassembled WGS sequence"/>
</dbReference>
<dbReference type="SUPFAM" id="SSF52540">
    <property type="entry name" value="P-loop containing nucleoside triphosphate hydrolases"/>
    <property type="match status" value="1"/>
</dbReference>
<reference evidence="4" key="1">
    <citation type="submission" date="2021-11" db="EMBL/GenBank/DDBJ databases">
        <title>Halomonas sp., isolated from a coastal aquaculture zone in Dongshan Bay.</title>
        <authorList>
            <person name="Lin W."/>
        </authorList>
    </citation>
    <scope>NUCLEOTIDE SEQUENCE</scope>
    <source>
        <strain evidence="4">Yzlin-01</strain>
    </source>
</reference>
<feature type="coiled-coil region" evidence="1">
    <location>
        <begin position="751"/>
        <end position="778"/>
    </location>
</feature>
<feature type="coiled-coil region" evidence="1">
    <location>
        <begin position="663"/>
        <end position="725"/>
    </location>
</feature>
<feature type="coiled-coil region" evidence="1">
    <location>
        <begin position="371"/>
        <end position="419"/>
    </location>
</feature>
<evidence type="ECO:0000256" key="1">
    <source>
        <dbReference type="SAM" id="Coils"/>
    </source>
</evidence>
<evidence type="ECO:0000259" key="3">
    <source>
        <dbReference type="Pfam" id="PF13476"/>
    </source>
</evidence>
<comment type="caution">
    <text evidence="4">The sequence shown here is derived from an EMBL/GenBank/DDBJ whole genome shotgun (WGS) entry which is preliminary data.</text>
</comment>
<evidence type="ECO:0000313" key="5">
    <source>
        <dbReference type="Proteomes" id="UP001165542"/>
    </source>
</evidence>
<dbReference type="Gene3D" id="1.20.5.340">
    <property type="match status" value="1"/>
</dbReference>
<dbReference type="PANTHER" id="PTHR32114:SF2">
    <property type="entry name" value="ABC TRANSPORTER ABCH.3"/>
    <property type="match status" value="1"/>
</dbReference>
<dbReference type="Pfam" id="PF13476">
    <property type="entry name" value="AAA_23"/>
    <property type="match status" value="1"/>
</dbReference>
<proteinExistence type="predicted"/>
<dbReference type="RefSeq" id="WP_259036140.1">
    <property type="nucleotide sequence ID" value="NZ_JAJISC010000004.1"/>
</dbReference>
<organism evidence="4 5">
    <name type="scientific">Halomonas dongshanensis</name>
    <dbReference type="NCBI Taxonomy" id="2890835"/>
    <lineage>
        <taxon>Bacteria</taxon>
        <taxon>Pseudomonadati</taxon>
        <taxon>Pseudomonadota</taxon>
        <taxon>Gammaproteobacteria</taxon>
        <taxon>Oceanospirillales</taxon>
        <taxon>Halomonadaceae</taxon>
        <taxon>Halomonas</taxon>
    </lineage>
</organism>
<feature type="region of interest" description="Disordered" evidence="2">
    <location>
        <begin position="238"/>
        <end position="258"/>
    </location>
</feature>
<dbReference type="InterPro" id="IPR038729">
    <property type="entry name" value="Rad50/SbcC_AAA"/>
</dbReference>
<keyword evidence="5" id="KW-1185">Reference proteome</keyword>
<dbReference type="PANTHER" id="PTHR32114">
    <property type="entry name" value="ABC TRANSPORTER ABCH.3"/>
    <property type="match status" value="1"/>
</dbReference>
<dbReference type="Gene3D" id="3.40.50.300">
    <property type="entry name" value="P-loop containing nucleotide triphosphate hydrolases"/>
    <property type="match status" value="2"/>
</dbReference>
<evidence type="ECO:0000256" key="2">
    <source>
        <dbReference type="SAM" id="MobiDB-lite"/>
    </source>
</evidence>
<dbReference type="EMBL" id="JAJISC010000004">
    <property type="protein sequence ID" value="MCS2609632.1"/>
    <property type="molecule type" value="Genomic_DNA"/>
</dbReference>
<sequence>MTPLRLTLQGFGPFAGTETLDFTALGKHPLFLINGATGAGKSSILDAICFALYGQTTGAERDASQMRCDQSPATLLTEVCFEFQLRGERYRVRRVPQQPRPKARGDGFTQQQAEAQLWRLDANGEVESLLVARKVNDATQELEQLIGLDAKQFRQVMVLPQGKFRELLLAGSQERETIFSQLFQTQLYQRIEERLREQASGIEQEVKAHRHRLAGILAASDLESEAELEDALKELTPQRDDAQKALDSARQARQASERAQQAGSALAALFEQQRRLDDEYARHQAELPAIQALSEALKADSQARALAGTFDAKRQAEQSRAKAQSAEKAAFERLDVLTHDAEKAQTAWHAADAEAKQLPAWREQQHHLQHAVAQCRELTSAETERKRLERDWQSAREHLAQAEKQLVQLRTKGEAERDVLASAQKEAANLAGSHERQRTFIAVFEQFDERATLLGDIERQRATLVSAKAELATLREAQRNKEHTALDTEMRWHQGQAALLARTLETDTPCPVCGSREHPAPASDKAPLVTQEAVKRARAEHDAAHAAWSEQHQRCDRLAQTLDHAQAQSEKLTQRLGEWGERPRQALEAEAERLQAQVALAAQNAERINAKEQALATLRDQWRHAEASVSQQRPAVEAAYQRFTQLDARCQSLRAALPQDATLAELDARLQALTTQITQGERAFEAARERHQHATTELARGQAVLQQARLQLDEAKTHAEAQEKRWQAALKDSPFTDEAAFCAARLDAPEQQRFEAQVQQFHQALQRLEGQRDGLRQRLENETPPDTPALDARVVEAQAQERECDQALQALAQRINQLLDTRSKLEAAHAAQAALEERYRVWGTLSEVANGRVGQRISLQRFVLGVLLDDVLLQASTRLNRMSHGRYRLVRRQEATGGTRASGLELDVDDTYSGKQRPVATLSGGESFMAALALALGLSDVVQGYAGGIQLDTLFIDEGFGSLDAEALEQAIAMLSELQMSGRTIGLISHVSELKAQMPVRVEVSAARTGSSIQVRGQASA</sequence>
<protein>
    <submittedName>
        <fullName evidence="4">SMC family ATPase</fullName>
    </submittedName>
</protein>
<feature type="domain" description="Rad50/SbcC-type AAA" evidence="3">
    <location>
        <begin position="5"/>
        <end position="235"/>
    </location>
</feature>
<evidence type="ECO:0000313" key="4">
    <source>
        <dbReference type="EMBL" id="MCS2609632.1"/>
    </source>
</evidence>